<feature type="domain" description="PXA" evidence="4">
    <location>
        <begin position="93"/>
        <end position="277"/>
    </location>
</feature>
<reference evidence="5" key="2">
    <citation type="submission" date="2025-08" db="UniProtKB">
        <authorList>
            <consortium name="Ensembl"/>
        </authorList>
    </citation>
    <scope>IDENTIFICATION</scope>
</reference>
<dbReference type="Pfam" id="PF02194">
    <property type="entry name" value="PXA"/>
    <property type="match status" value="1"/>
</dbReference>
<keyword evidence="2" id="KW-0472">Membrane</keyword>
<dbReference type="SMART" id="SM00312">
    <property type="entry name" value="PX"/>
    <property type="match status" value="1"/>
</dbReference>
<dbReference type="Proteomes" id="UP000008672">
    <property type="component" value="Unassembled WGS sequence"/>
</dbReference>
<reference evidence="5" key="3">
    <citation type="submission" date="2025-09" db="UniProtKB">
        <authorList>
            <consortium name="Ensembl"/>
        </authorList>
    </citation>
    <scope>IDENTIFICATION</scope>
</reference>
<dbReference type="GeneTree" id="ENSGT00950000182856"/>
<dbReference type="OMA" id="CGQHLQS"/>
<feature type="region of interest" description="Disordered" evidence="1">
    <location>
        <begin position="790"/>
        <end position="821"/>
    </location>
</feature>
<feature type="compositionally biased region" description="Basic and acidic residues" evidence="1">
    <location>
        <begin position="794"/>
        <end position="808"/>
    </location>
</feature>
<dbReference type="eggNOG" id="ENOG502QQBH">
    <property type="taxonomic scope" value="Eukaryota"/>
</dbReference>
<dbReference type="PANTHER" id="PTHR22775:SF31">
    <property type="entry name" value="SORTING NEXIN-19"/>
    <property type="match status" value="1"/>
</dbReference>
<evidence type="ECO:0000313" key="6">
    <source>
        <dbReference type="Proteomes" id="UP000008672"/>
    </source>
</evidence>
<dbReference type="Gene3D" id="3.30.1520.10">
    <property type="entry name" value="Phox-like domain"/>
    <property type="match status" value="1"/>
</dbReference>
<feature type="region of interest" description="Disordered" evidence="1">
    <location>
        <begin position="699"/>
        <end position="730"/>
    </location>
</feature>
<dbReference type="AlphaFoldDB" id="H2ZXY4"/>
<evidence type="ECO:0000313" key="5">
    <source>
        <dbReference type="Ensembl" id="ENSLACP00000002255.1"/>
    </source>
</evidence>
<dbReference type="InterPro" id="IPR037909">
    <property type="entry name" value="SNX19_PX"/>
</dbReference>
<dbReference type="FunCoup" id="H2ZXY4">
    <property type="interactions" value="2509"/>
</dbReference>
<dbReference type="PROSITE" id="PS51207">
    <property type="entry name" value="PXA"/>
    <property type="match status" value="1"/>
</dbReference>
<evidence type="ECO:0000259" key="3">
    <source>
        <dbReference type="PROSITE" id="PS50195"/>
    </source>
</evidence>
<dbReference type="SMART" id="SM00313">
    <property type="entry name" value="PXA"/>
    <property type="match status" value="1"/>
</dbReference>
<feature type="transmembrane region" description="Helical" evidence="2">
    <location>
        <begin position="26"/>
        <end position="59"/>
    </location>
</feature>
<accession>H2ZXY4</accession>
<name>H2ZXY4_LATCH</name>
<dbReference type="PROSITE" id="PS50195">
    <property type="entry name" value="PX"/>
    <property type="match status" value="1"/>
</dbReference>
<organism evidence="5 6">
    <name type="scientific">Latimeria chalumnae</name>
    <name type="common">Coelacanth</name>
    <dbReference type="NCBI Taxonomy" id="7897"/>
    <lineage>
        <taxon>Eukaryota</taxon>
        <taxon>Metazoa</taxon>
        <taxon>Chordata</taxon>
        <taxon>Craniata</taxon>
        <taxon>Vertebrata</taxon>
        <taxon>Euteleostomi</taxon>
        <taxon>Coelacanthiformes</taxon>
        <taxon>Coelacanthidae</taxon>
        <taxon>Latimeria</taxon>
    </lineage>
</organism>
<feature type="compositionally biased region" description="Polar residues" evidence="1">
    <location>
        <begin position="810"/>
        <end position="821"/>
    </location>
</feature>
<evidence type="ECO:0000256" key="2">
    <source>
        <dbReference type="SAM" id="Phobius"/>
    </source>
</evidence>
<dbReference type="InterPro" id="IPR003114">
    <property type="entry name" value="Phox_assoc"/>
</dbReference>
<evidence type="ECO:0000259" key="4">
    <source>
        <dbReference type="PROSITE" id="PS51207"/>
    </source>
</evidence>
<proteinExistence type="predicted"/>
<dbReference type="InterPro" id="IPR036871">
    <property type="entry name" value="PX_dom_sf"/>
</dbReference>
<sequence length="856" mass="95448">MKCKTISVTRLQQKRAFTEMSENRKLVGLLGAVLVWILVVYLLINVWLLIVCACLMFAFGGWFGSQGILSADVKVHLERFIKLEPTPKSPDSEEQLEKEIGCTITKIIRDFVSSWYKTVSREPEFEEEVKWAMHYMAKELQRRIEKVDRKLLAQNLLNLCGCHLKTYTEMKESIADLDKKALCVDPKAWGKQLWKVYSERTSPHPALQSPTMEVNYARGMVDMLLHVLVPKPHLETRTGRFVVRELITCNVLLPLITKMSDPDCINLIIVAIFSKSSKKLAKVEEPPSQPDVPSSLSLEVTFDNRLLTPKSLELSSYDVVDNVEYNDYQELEDLSIDDSNDVVERKSRSISMDYLRPDTLNPLFFYVDSEPESPLSEVGRDSDTLALIEADEMDRFKGSASPAYLVDVLEALEGVGSDEVDAKDMPVLDPMPGLQALVQKPEVHLGKVCPASETKLDGHSSITSSIAALPEETISIFSSRPTFQEREISISESSVLSSEDFIPGSSLHTFSPTTGLPSLPTFSFEPLSSPDAPVIIQNLRISGTITAKEHRGTGSHPYTLYTVKYETALDSENAGGIQQVAYHTVNRRYSEFLNLQTRLEEKTELRKLIKNIKGPKKLFPDLPFGNMDSDKVEARKSLLETFLKQLCAISEIANSEEMQEFLALNTDARIAFVKKPFVVSRIDKIVVNAIVDTLKTAFPRSEPQSPTEELGETEVDGKTQAEGKKPNKSRLRFSSGKIAPVLTVAEMQGKTTYCFGDGSAMWEGPSLPNMEDFILEQERLLLRPRAELEEENTSEEKVMTMTDVDKKAKSAQQDPADQTECSGKYSRKCVCVCVCVCVCGGGGAGAICLHGACSLD</sequence>
<dbReference type="GO" id="GO:0035091">
    <property type="term" value="F:phosphatidylinositol binding"/>
    <property type="evidence" value="ECO:0007669"/>
    <property type="project" value="InterPro"/>
</dbReference>
<dbReference type="CDD" id="cd06893">
    <property type="entry name" value="PX_SNX19"/>
    <property type="match status" value="1"/>
</dbReference>
<dbReference type="Pfam" id="PF00787">
    <property type="entry name" value="PX"/>
    <property type="match status" value="1"/>
</dbReference>
<keyword evidence="2" id="KW-0812">Transmembrane</keyword>
<evidence type="ECO:0000256" key="1">
    <source>
        <dbReference type="SAM" id="MobiDB-lite"/>
    </source>
</evidence>
<gene>
    <name evidence="5" type="primary">SNX19</name>
</gene>
<dbReference type="PANTHER" id="PTHR22775">
    <property type="entry name" value="SORTING NEXIN"/>
    <property type="match status" value="1"/>
</dbReference>
<dbReference type="STRING" id="7897.ENSLACP00000002255"/>
<dbReference type="Bgee" id="ENSLACG00000002013">
    <property type="expression patterns" value="Expressed in pelvic fin and 6 other cell types or tissues"/>
</dbReference>
<keyword evidence="6" id="KW-1185">Reference proteome</keyword>
<protein>
    <submittedName>
        <fullName evidence="5">Sorting nexin 19</fullName>
    </submittedName>
</protein>
<reference evidence="6" key="1">
    <citation type="submission" date="2011-08" db="EMBL/GenBank/DDBJ databases">
        <title>The draft genome of Latimeria chalumnae.</title>
        <authorList>
            <person name="Di Palma F."/>
            <person name="Alfoldi J."/>
            <person name="Johnson J."/>
            <person name="Berlin A."/>
            <person name="Gnerre S."/>
            <person name="Jaffe D."/>
            <person name="MacCallum I."/>
            <person name="Young S."/>
            <person name="Walker B.J."/>
            <person name="Lander E."/>
            <person name="Lindblad-Toh K."/>
        </authorList>
    </citation>
    <scope>NUCLEOTIDE SEQUENCE [LARGE SCALE GENOMIC DNA]</scope>
    <source>
        <strain evidence="6">Wild caught</strain>
    </source>
</reference>
<dbReference type="InParanoid" id="H2ZXY4"/>
<dbReference type="SUPFAM" id="SSF64268">
    <property type="entry name" value="PX domain"/>
    <property type="match status" value="1"/>
</dbReference>
<dbReference type="EMBL" id="AFYH01106317">
    <property type="status" value="NOT_ANNOTATED_CDS"/>
    <property type="molecule type" value="Genomic_DNA"/>
</dbReference>
<dbReference type="HOGENOM" id="CLU_012033_0_0_1"/>
<dbReference type="InterPro" id="IPR001683">
    <property type="entry name" value="PX_dom"/>
</dbReference>
<dbReference type="Ensembl" id="ENSLACT00000002273.1">
    <property type="protein sequence ID" value="ENSLACP00000002255.1"/>
    <property type="gene ID" value="ENSLACG00000002013.1"/>
</dbReference>
<feature type="compositionally biased region" description="Basic and acidic residues" evidence="1">
    <location>
        <begin position="715"/>
        <end position="725"/>
    </location>
</feature>
<feature type="domain" description="PX" evidence="3">
    <location>
        <begin position="539"/>
        <end position="669"/>
    </location>
</feature>
<keyword evidence="2" id="KW-1133">Transmembrane helix</keyword>